<dbReference type="InterPro" id="IPR011529">
    <property type="entry name" value="Glu_5kinase"/>
</dbReference>
<dbReference type="CDD" id="cd21157">
    <property type="entry name" value="PUA_G5K"/>
    <property type="match status" value="1"/>
</dbReference>
<dbReference type="Pfam" id="PF00696">
    <property type="entry name" value="AA_kinase"/>
    <property type="match status" value="1"/>
</dbReference>
<evidence type="ECO:0000259" key="9">
    <source>
        <dbReference type="SMART" id="SM00359"/>
    </source>
</evidence>
<keyword evidence="5 8" id="KW-0547">Nucleotide-binding</keyword>
<dbReference type="InterPro" id="IPR005715">
    <property type="entry name" value="Glu_5kinase/COase_Synthase"/>
</dbReference>
<keyword evidence="3 8" id="KW-0641">Proline biosynthesis</keyword>
<dbReference type="NCBIfam" id="TIGR01027">
    <property type="entry name" value="proB"/>
    <property type="match status" value="1"/>
</dbReference>
<keyword evidence="4 8" id="KW-0808">Transferase</keyword>
<keyword evidence="6 8" id="KW-0418">Kinase</keyword>
<evidence type="ECO:0000256" key="2">
    <source>
        <dbReference type="ARBA" id="ARBA00022605"/>
    </source>
</evidence>
<dbReference type="GO" id="GO:0004349">
    <property type="term" value="F:glutamate 5-kinase activity"/>
    <property type="evidence" value="ECO:0007669"/>
    <property type="project" value="UniProtKB-UniRule"/>
</dbReference>
<keyword evidence="2 8" id="KW-0028">Amino-acid biosynthesis</keyword>
<dbReference type="EMBL" id="CP036269">
    <property type="protein sequence ID" value="QDT45286.1"/>
    <property type="molecule type" value="Genomic_DNA"/>
</dbReference>
<comment type="function">
    <text evidence="8">Catalyzes the transfer of a phosphate group to glutamate to form L-glutamate 5-phosphate.</text>
</comment>
<dbReference type="PIRSF" id="PIRSF000729">
    <property type="entry name" value="GK"/>
    <property type="match status" value="1"/>
</dbReference>
<dbReference type="KEGG" id="gaz:Pan241w_54060"/>
<dbReference type="InterPro" id="IPR001048">
    <property type="entry name" value="Asp/Glu/Uridylate_kinase"/>
</dbReference>
<dbReference type="GO" id="GO:0005524">
    <property type="term" value="F:ATP binding"/>
    <property type="evidence" value="ECO:0007669"/>
    <property type="project" value="UniProtKB-KW"/>
</dbReference>
<reference evidence="10 11" key="1">
    <citation type="submission" date="2019-02" db="EMBL/GenBank/DDBJ databases">
        <title>Deep-cultivation of Planctomycetes and their phenomic and genomic characterization uncovers novel biology.</title>
        <authorList>
            <person name="Wiegand S."/>
            <person name="Jogler M."/>
            <person name="Boedeker C."/>
            <person name="Pinto D."/>
            <person name="Vollmers J."/>
            <person name="Rivas-Marin E."/>
            <person name="Kohn T."/>
            <person name="Peeters S.H."/>
            <person name="Heuer A."/>
            <person name="Rast P."/>
            <person name="Oberbeckmann S."/>
            <person name="Bunk B."/>
            <person name="Jeske O."/>
            <person name="Meyerdierks A."/>
            <person name="Storesund J.E."/>
            <person name="Kallscheuer N."/>
            <person name="Luecker S."/>
            <person name="Lage O.M."/>
            <person name="Pohl T."/>
            <person name="Merkel B.J."/>
            <person name="Hornburger P."/>
            <person name="Mueller R.-W."/>
            <person name="Bruemmer F."/>
            <person name="Labrenz M."/>
            <person name="Spormann A.M."/>
            <person name="Op den Camp H."/>
            <person name="Overmann J."/>
            <person name="Amann R."/>
            <person name="Jetten M.S.M."/>
            <person name="Mascher T."/>
            <person name="Medema M.H."/>
            <person name="Devos D.P."/>
            <person name="Kaster A.-K."/>
            <person name="Ovreas L."/>
            <person name="Rohde M."/>
            <person name="Galperin M.Y."/>
            <person name="Jogler C."/>
        </authorList>
    </citation>
    <scope>NUCLEOTIDE SEQUENCE [LARGE SCALE GENOMIC DNA]</scope>
    <source>
        <strain evidence="10 11">Pan241w</strain>
    </source>
</reference>
<dbReference type="InterPro" id="IPR001057">
    <property type="entry name" value="Glu/AcGlu_kinase"/>
</dbReference>
<feature type="binding site" evidence="8">
    <location>
        <begin position="221"/>
        <end position="227"/>
    </location>
    <ligand>
        <name>ATP</name>
        <dbReference type="ChEBI" id="CHEBI:30616"/>
    </ligand>
</feature>
<dbReference type="GO" id="GO:0005829">
    <property type="term" value="C:cytosol"/>
    <property type="evidence" value="ECO:0007669"/>
    <property type="project" value="TreeGrafter"/>
</dbReference>
<evidence type="ECO:0000256" key="7">
    <source>
        <dbReference type="ARBA" id="ARBA00022840"/>
    </source>
</evidence>
<evidence type="ECO:0000256" key="6">
    <source>
        <dbReference type="ARBA" id="ARBA00022777"/>
    </source>
</evidence>
<comment type="catalytic activity">
    <reaction evidence="8">
        <text>L-glutamate + ATP = L-glutamyl 5-phosphate + ADP</text>
        <dbReference type="Rhea" id="RHEA:14877"/>
        <dbReference type="ChEBI" id="CHEBI:29985"/>
        <dbReference type="ChEBI" id="CHEBI:30616"/>
        <dbReference type="ChEBI" id="CHEBI:58274"/>
        <dbReference type="ChEBI" id="CHEBI:456216"/>
        <dbReference type="EC" id="2.7.2.11"/>
    </reaction>
</comment>
<dbReference type="InterPro" id="IPR036393">
    <property type="entry name" value="AceGlu_kinase-like_sf"/>
</dbReference>
<evidence type="ECO:0000256" key="1">
    <source>
        <dbReference type="ARBA" id="ARBA00022490"/>
    </source>
</evidence>
<feature type="binding site" evidence="8">
    <location>
        <position position="61"/>
    </location>
    <ligand>
        <name>substrate</name>
    </ligand>
</feature>
<comment type="pathway">
    <text evidence="8">Amino-acid biosynthesis; L-proline biosynthesis; L-glutamate 5-semialdehyde from L-glutamate: step 1/2.</text>
</comment>
<dbReference type="Proteomes" id="UP000317171">
    <property type="component" value="Chromosome"/>
</dbReference>
<evidence type="ECO:0000313" key="10">
    <source>
        <dbReference type="EMBL" id="QDT45286.1"/>
    </source>
</evidence>
<dbReference type="UniPathway" id="UPA00098">
    <property type="reaction ID" value="UER00359"/>
</dbReference>
<feature type="binding site" evidence="8">
    <location>
        <position position="148"/>
    </location>
    <ligand>
        <name>substrate</name>
    </ligand>
</feature>
<feature type="binding site" evidence="8">
    <location>
        <position position="160"/>
    </location>
    <ligand>
        <name>substrate</name>
    </ligand>
</feature>
<gene>
    <name evidence="8 10" type="primary">proB</name>
    <name evidence="10" type="ORF">Pan241w_54060</name>
</gene>
<dbReference type="InterPro" id="IPR036974">
    <property type="entry name" value="PUA_sf"/>
</dbReference>
<dbReference type="GO" id="GO:0003723">
    <property type="term" value="F:RNA binding"/>
    <property type="evidence" value="ECO:0007669"/>
    <property type="project" value="InterPro"/>
</dbReference>
<keyword evidence="11" id="KW-1185">Reference proteome</keyword>
<evidence type="ECO:0000256" key="8">
    <source>
        <dbReference type="HAMAP-Rule" id="MF_00456"/>
    </source>
</evidence>
<dbReference type="PROSITE" id="PS50890">
    <property type="entry name" value="PUA"/>
    <property type="match status" value="1"/>
</dbReference>
<feature type="binding site" evidence="8">
    <location>
        <position position="21"/>
    </location>
    <ligand>
        <name>ATP</name>
        <dbReference type="ChEBI" id="CHEBI:30616"/>
    </ligand>
</feature>
<dbReference type="Gene3D" id="2.30.130.10">
    <property type="entry name" value="PUA domain"/>
    <property type="match status" value="1"/>
</dbReference>
<dbReference type="InterPro" id="IPR015947">
    <property type="entry name" value="PUA-like_sf"/>
</dbReference>
<dbReference type="Pfam" id="PF01472">
    <property type="entry name" value="PUA"/>
    <property type="match status" value="1"/>
</dbReference>
<keyword evidence="1 8" id="KW-0963">Cytoplasm</keyword>
<dbReference type="HAMAP" id="MF_00456">
    <property type="entry name" value="ProB"/>
    <property type="match status" value="1"/>
</dbReference>
<evidence type="ECO:0000256" key="3">
    <source>
        <dbReference type="ARBA" id="ARBA00022650"/>
    </source>
</evidence>
<dbReference type="FunFam" id="3.40.1160.10:FF:000018">
    <property type="entry name" value="Glutamate 5-kinase"/>
    <property type="match status" value="1"/>
</dbReference>
<dbReference type="PRINTS" id="PR00474">
    <property type="entry name" value="GLU5KINASE"/>
</dbReference>
<protein>
    <recommendedName>
        <fullName evidence="8">Glutamate 5-kinase</fullName>
        <ecNumber evidence="8">2.7.2.11</ecNumber>
    </recommendedName>
    <alternativeName>
        <fullName evidence="8">Gamma-glutamyl kinase</fullName>
        <shortName evidence="8">GK</shortName>
    </alternativeName>
</protein>
<sequence>MQTVSLTRREVIETAETLVIKIGTNVLSCADDTLDPTRIESLAEQIHRVKETGRKVVVVSSGAIGAGMGLLGLKERPKDLGHLQASAAVGQAHLIRRYDRCLQKHGYHAAQLLVTANDFKNRTRYLNVRNTIHTLFEYGAVPIVNENDTVSIQEIKFGDNDHLAAMVTSLVKKPLLVILSVVDGLYDGDPKSPESHRISQVQDWTPELLALATDDSSSLGTGGMKSKLQAVRSATAVGENVIIANGQQEGILDQILKAEDVGTLFLAQGASVSAWKRWIGYTIRPKGKFHLDAGATKAIRDGGKSLLAIGIQSIDGTFESGEAVTLVSPSGEEFARGLSNYNSSDLAKIVMRRSDQIATILGAVPYSEVIHRDNLAVLENHPAV</sequence>
<dbReference type="PANTHER" id="PTHR43654">
    <property type="entry name" value="GLUTAMATE 5-KINASE"/>
    <property type="match status" value="1"/>
</dbReference>
<dbReference type="AlphaFoldDB" id="A0A517RN25"/>
<dbReference type="SMART" id="SM00359">
    <property type="entry name" value="PUA"/>
    <property type="match status" value="1"/>
</dbReference>
<comment type="caution">
    <text evidence="8">Lacks conserved residue(s) required for the propagation of feature annotation.</text>
</comment>
<evidence type="ECO:0000256" key="5">
    <source>
        <dbReference type="ARBA" id="ARBA00022741"/>
    </source>
</evidence>
<dbReference type="PANTHER" id="PTHR43654:SF1">
    <property type="entry name" value="ISOPENTENYL PHOSPHATE KINASE"/>
    <property type="match status" value="1"/>
</dbReference>
<dbReference type="InterPro" id="IPR041739">
    <property type="entry name" value="G5K_ProB"/>
</dbReference>
<proteinExistence type="inferred from homology"/>
<dbReference type="SUPFAM" id="SSF88697">
    <property type="entry name" value="PUA domain-like"/>
    <property type="match status" value="1"/>
</dbReference>
<organism evidence="10 11">
    <name type="scientific">Gimesia alba</name>
    <dbReference type="NCBI Taxonomy" id="2527973"/>
    <lineage>
        <taxon>Bacteria</taxon>
        <taxon>Pseudomonadati</taxon>
        <taxon>Planctomycetota</taxon>
        <taxon>Planctomycetia</taxon>
        <taxon>Planctomycetales</taxon>
        <taxon>Planctomycetaceae</taxon>
        <taxon>Gimesia</taxon>
    </lineage>
</organism>
<evidence type="ECO:0000313" key="11">
    <source>
        <dbReference type="Proteomes" id="UP000317171"/>
    </source>
</evidence>
<dbReference type="CDD" id="cd04242">
    <property type="entry name" value="AAK_G5K_ProB"/>
    <property type="match status" value="1"/>
</dbReference>
<dbReference type="SUPFAM" id="SSF53633">
    <property type="entry name" value="Carbamate kinase-like"/>
    <property type="match status" value="1"/>
</dbReference>
<dbReference type="InterPro" id="IPR002478">
    <property type="entry name" value="PUA"/>
</dbReference>
<comment type="subcellular location">
    <subcellularLocation>
        <location evidence="8">Cytoplasm</location>
    </subcellularLocation>
</comment>
<feature type="domain" description="PUA" evidence="9">
    <location>
        <begin position="287"/>
        <end position="371"/>
    </location>
</feature>
<dbReference type="Gene3D" id="3.40.1160.10">
    <property type="entry name" value="Acetylglutamate kinase-like"/>
    <property type="match status" value="1"/>
</dbReference>
<keyword evidence="7 8" id="KW-0067">ATP-binding</keyword>
<evidence type="ECO:0000256" key="4">
    <source>
        <dbReference type="ARBA" id="ARBA00022679"/>
    </source>
</evidence>
<dbReference type="GO" id="GO:0055129">
    <property type="term" value="P:L-proline biosynthetic process"/>
    <property type="evidence" value="ECO:0007669"/>
    <property type="project" value="UniProtKB-UniRule"/>
</dbReference>
<dbReference type="EC" id="2.7.2.11" evidence="8"/>
<name>A0A517RN25_9PLAN</name>
<accession>A0A517RN25</accession>
<comment type="similarity">
    <text evidence="8">Belongs to the glutamate 5-kinase family.</text>
</comment>